<evidence type="ECO:0000313" key="4">
    <source>
        <dbReference type="Proteomes" id="UP000013827"/>
    </source>
</evidence>
<feature type="signal peptide" evidence="2">
    <location>
        <begin position="1"/>
        <end position="20"/>
    </location>
</feature>
<dbReference type="EnsemblProtists" id="EOD15800">
    <property type="protein sequence ID" value="EOD15800"/>
    <property type="gene ID" value="EMIHUDRAFT_245562"/>
</dbReference>
<feature type="region of interest" description="Disordered" evidence="1">
    <location>
        <begin position="29"/>
        <end position="60"/>
    </location>
</feature>
<keyword evidence="2" id="KW-0732">Signal</keyword>
<evidence type="ECO:0000256" key="1">
    <source>
        <dbReference type="SAM" id="MobiDB-lite"/>
    </source>
</evidence>
<dbReference type="AlphaFoldDB" id="A0A0D3IX15"/>
<organism evidence="3 4">
    <name type="scientific">Emiliania huxleyi (strain CCMP1516)</name>
    <dbReference type="NCBI Taxonomy" id="280463"/>
    <lineage>
        <taxon>Eukaryota</taxon>
        <taxon>Haptista</taxon>
        <taxon>Haptophyta</taxon>
        <taxon>Prymnesiophyceae</taxon>
        <taxon>Isochrysidales</taxon>
        <taxon>Noelaerhabdaceae</taxon>
        <taxon>Emiliania</taxon>
    </lineage>
</organism>
<evidence type="ECO:0000313" key="3">
    <source>
        <dbReference type="EnsemblProtists" id="EOD15800"/>
    </source>
</evidence>
<reference evidence="3" key="2">
    <citation type="submission" date="2024-10" db="UniProtKB">
        <authorList>
            <consortium name="EnsemblProtists"/>
        </authorList>
    </citation>
    <scope>IDENTIFICATION</scope>
</reference>
<dbReference type="HOGENOM" id="CLU_1285386_0_0_1"/>
<name>A0A0D3IX15_EMIH1</name>
<evidence type="ECO:0000256" key="2">
    <source>
        <dbReference type="SAM" id="SignalP"/>
    </source>
</evidence>
<reference evidence="4" key="1">
    <citation type="journal article" date="2013" name="Nature">
        <title>Pan genome of the phytoplankton Emiliania underpins its global distribution.</title>
        <authorList>
            <person name="Read B.A."/>
            <person name="Kegel J."/>
            <person name="Klute M.J."/>
            <person name="Kuo A."/>
            <person name="Lefebvre S.C."/>
            <person name="Maumus F."/>
            <person name="Mayer C."/>
            <person name="Miller J."/>
            <person name="Monier A."/>
            <person name="Salamov A."/>
            <person name="Young J."/>
            <person name="Aguilar M."/>
            <person name="Claverie J.M."/>
            <person name="Frickenhaus S."/>
            <person name="Gonzalez K."/>
            <person name="Herman E.K."/>
            <person name="Lin Y.C."/>
            <person name="Napier J."/>
            <person name="Ogata H."/>
            <person name="Sarno A.F."/>
            <person name="Shmutz J."/>
            <person name="Schroeder D."/>
            <person name="de Vargas C."/>
            <person name="Verret F."/>
            <person name="von Dassow P."/>
            <person name="Valentin K."/>
            <person name="Van de Peer Y."/>
            <person name="Wheeler G."/>
            <person name="Dacks J.B."/>
            <person name="Delwiche C.F."/>
            <person name="Dyhrman S.T."/>
            <person name="Glockner G."/>
            <person name="John U."/>
            <person name="Richards T."/>
            <person name="Worden A.Z."/>
            <person name="Zhang X."/>
            <person name="Grigoriev I.V."/>
            <person name="Allen A.E."/>
            <person name="Bidle K."/>
            <person name="Borodovsky M."/>
            <person name="Bowler C."/>
            <person name="Brownlee C."/>
            <person name="Cock J.M."/>
            <person name="Elias M."/>
            <person name="Gladyshev V.N."/>
            <person name="Groth M."/>
            <person name="Guda C."/>
            <person name="Hadaegh A."/>
            <person name="Iglesias-Rodriguez M.D."/>
            <person name="Jenkins J."/>
            <person name="Jones B.M."/>
            <person name="Lawson T."/>
            <person name="Leese F."/>
            <person name="Lindquist E."/>
            <person name="Lobanov A."/>
            <person name="Lomsadze A."/>
            <person name="Malik S.B."/>
            <person name="Marsh M.E."/>
            <person name="Mackinder L."/>
            <person name="Mock T."/>
            <person name="Mueller-Roeber B."/>
            <person name="Pagarete A."/>
            <person name="Parker M."/>
            <person name="Probert I."/>
            <person name="Quesneville H."/>
            <person name="Raines C."/>
            <person name="Rensing S.A."/>
            <person name="Riano-Pachon D.M."/>
            <person name="Richier S."/>
            <person name="Rokitta S."/>
            <person name="Shiraiwa Y."/>
            <person name="Soanes D.M."/>
            <person name="van der Giezen M."/>
            <person name="Wahlund T.M."/>
            <person name="Williams B."/>
            <person name="Wilson W."/>
            <person name="Wolfe G."/>
            <person name="Wurch L.L."/>
        </authorList>
    </citation>
    <scope>NUCLEOTIDE SEQUENCE</scope>
</reference>
<dbReference type="RefSeq" id="XP_005768229.1">
    <property type="nucleotide sequence ID" value="XM_005768172.1"/>
</dbReference>
<dbReference type="Proteomes" id="UP000013827">
    <property type="component" value="Unassembled WGS sequence"/>
</dbReference>
<dbReference type="PaxDb" id="2903-EOD15800"/>
<keyword evidence="4" id="KW-1185">Reference proteome</keyword>
<feature type="chain" id="PRO_5044291242" evidence="2">
    <location>
        <begin position="21"/>
        <end position="215"/>
    </location>
</feature>
<protein>
    <submittedName>
        <fullName evidence="3">Uncharacterized protein</fullName>
    </submittedName>
</protein>
<sequence>MEYFCSSLAILMSWAVAVLGLLLGPPARQNHADRRSPPVAMNNPLARFNPFNPSPNEPESALTNGIDELLKDAPLPVKVLGGLVKPLIAGLGAALQESQAQGESLLQEAQGALRADSRVALLLGGDVVVGATFSQSSSNVNGAVSLALQCQLSGKKGEGVVSIRGQGGNGDVYVTSLVVQANGQQFEVPTLRGGGGGDVSGGAGGSGVIDIEVVQ</sequence>
<proteinExistence type="predicted"/>
<accession>A0A0D3IX15</accession>
<dbReference type="KEGG" id="ehx:EMIHUDRAFT_245562"/>
<dbReference type="GeneID" id="17261947"/>